<organism evidence="4 5">
    <name type="scientific">Micromonospora mirobrigensis</name>
    <dbReference type="NCBI Taxonomy" id="262898"/>
    <lineage>
        <taxon>Bacteria</taxon>
        <taxon>Bacillati</taxon>
        <taxon>Actinomycetota</taxon>
        <taxon>Actinomycetes</taxon>
        <taxon>Micromonosporales</taxon>
        <taxon>Micromonosporaceae</taxon>
        <taxon>Micromonospora</taxon>
    </lineage>
</organism>
<dbReference type="AlphaFoldDB" id="A0A1C4UUC4"/>
<name>A0A1C4UUC4_9ACTN</name>
<protein>
    <submittedName>
        <fullName evidence="4">Amino acid/amide ABC transporter substrate-binding protein, HAAT family (TC 3.A.1.4.-)</fullName>
    </submittedName>
</protein>
<dbReference type="PANTHER" id="PTHR30483:SF38">
    <property type="entry name" value="BLR7848 PROTEIN"/>
    <property type="match status" value="1"/>
</dbReference>
<evidence type="ECO:0000259" key="3">
    <source>
        <dbReference type="Pfam" id="PF13458"/>
    </source>
</evidence>
<dbReference type="STRING" id="262898.GA0070564_101721"/>
<dbReference type="Pfam" id="PF13458">
    <property type="entry name" value="Peripla_BP_6"/>
    <property type="match status" value="1"/>
</dbReference>
<proteinExistence type="inferred from homology"/>
<dbReference type="Proteomes" id="UP000199504">
    <property type="component" value="Unassembled WGS sequence"/>
</dbReference>
<dbReference type="OrthoDB" id="3364060at2"/>
<dbReference type="RefSeq" id="WP_091602368.1">
    <property type="nucleotide sequence ID" value="NZ_FMCX01000001.1"/>
</dbReference>
<evidence type="ECO:0000313" key="5">
    <source>
        <dbReference type="Proteomes" id="UP000199504"/>
    </source>
</evidence>
<dbReference type="SUPFAM" id="SSF53822">
    <property type="entry name" value="Periplasmic binding protein-like I"/>
    <property type="match status" value="1"/>
</dbReference>
<evidence type="ECO:0000313" key="4">
    <source>
        <dbReference type="EMBL" id="SCE75259.1"/>
    </source>
</evidence>
<dbReference type="InterPro" id="IPR028081">
    <property type="entry name" value="Leu-bd"/>
</dbReference>
<keyword evidence="5" id="KW-1185">Reference proteome</keyword>
<comment type="similarity">
    <text evidence="1">Belongs to the leucine-binding protein family.</text>
</comment>
<sequence>MATPAIHPSTLTRRGLLAATAGSLLLSGCGRDDQGEPRTGGSRAPDNREIVVGASLELSGPGAALGVLQERALRITADELNIDGVQVGNLRRKVRVVLRDNASDPRTAARQARELALSDNVHALIGGTLAETSMGIIAQAQEIRIPFISLAYGDGIVLPLADRTYVYKVTPDSQDVAARLVRLLVAKKHRRVVLVAGHGLHGDAGVAAMTRATAAAGVDLARVVRLPRTGQNFRPTLREVADRGPKAIVVWSHAPDTGEAARTLRIVGYRGPLYFDPAAVAEETMQERNLSSVEGAYAIHPISLGGSTLMNTTNAALARRDFAFRYIQLYGGFSGFAPYASDALTLVTDAARASGTVDRGRIRAFLRTQVSEGMAGAYAFSPSRHSGLERDSLGVYQVSRGAWTRVS</sequence>
<dbReference type="Gene3D" id="3.40.50.2300">
    <property type="match status" value="2"/>
</dbReference>
<feature type="domain" description="Leucine-binding protein" evidence="3">
    <location>
        <begin position="49"/>
        <end position="390"/>
    </location>
</feature>
<dbReference type="InterPro" id="IPR028082">
    <property type="entry name" value="Peripla_BP_I"/>
</dbReference>
<dbReference type="PANTHER" id="PTHR30483">
    <property type="entry name" value="LEUCINE-SPECIFIC-BINDING PROTEIN"/>
    <property type="match status" value="1"/>
</dbReference>
<evidence type="ECO:0000256" key="2">
    <source>
        <dbReference type="ARBA" id="ARBA00022729"/>
    </source>
</evidence>
<evidence type="ECO:0000256" key="1">
    <source>
        <dbReference type="ARBA" id="ARBA00010062"/>
    </source>
</evidence>
<dbReference type="InterPro" id="IPR051010">
    <property type="entry name" value="BCAA_transport"/>
</dbReference>
<accession>A0A1C4UUC4</accession>
<keyword evidence="2" id="KW-0732">Signal</keyword>
<dbReference type="EMBL" id="FMCX01000001">
    <property type="protein sequence ID" value="SCE75259.1"/>
    <property type="molecule type" value="Genomic_DNA"/>
</dbReference>
<gene>
    <name evidence="4" type="ORF">GA0070564_101721</name>
</gene>
<reference evidence="5" key="1">
    <citation type="submission" date="2016-06" db="EMBL/GenBank/DDBJ databases">
        <authorList>
            <person name="Varghese N."/>
            <person name="Submissions Spin"/>
        </authorList>
    </citation>
    <scope>NUCLEOTIDE SEQUENCE [LARGE SCALE GENOMIC DNA]</scope>
    <source>
        <strain evidence="5">DSM 44830</strain>
    </source>
</reference>